<dbReference type="CDD" id="cd03062">
    <property type="entry name" value="TRX_Fd_Sucrase"/>
    <property type="match status" value="1"/>
</dbReference>
<keyword evidence="2" id="KW-0812">Transmembrane</keyword>
<dbReference type="InterPro" id="IPR036249">
    <property type="entry name" value="Thioredoxin-like_sf"/>
</dbReference>
<feature type="region of interest" description="Disordered" evidence="1">
    <location>
        <begin position="1"/>
        <end position="62"/>
    </location>
</feature>
<dbReference type="PANTHER" id="PTHR31902:SF14">
    <property type="entry name" value="ACTIN PATCHES DISTAL PROTEIN 1"/>
    <property type="match status" value="1"/>
</dbReference>
<dbReference type="FunFam" id="3.40.30.10:FF:000213">
    <property type="entry name" value="APD1p protein"/>
    <property type="match status" value="1"/>
</dbReference>
<protein>
    <submittedName>
        <fullName evidence="3">TSA: Wollemia nobilis Ref_Wollemi_Transcript_499_1826 transcribed RNA sequence</fullName>
    </submittedName>
</protein>
<feature type="compositionally biased region" description="Polar residues" evidence="1">
    <location>
        <begin position="30"/>
        <end position="42"/>
    </location>
</feature>
<feature type="transmembrane region" description="Helical" evidence="2">
    <location>
        <begin position="406"/>
        <end position="425"/>
    </location>
</feature>
<name>A0A0C9SB63_9CONI</name>
<keyword evidence="2" id="KW-0472">Membrane</keyword>
<evidence type="ECO:0000256" key="1">
    <source>
        <dbReference type="SAM" id="MobiDB-lite"/>
    </source>
</evidence>
<dbReference type="AlphaFoldDB" id="A0A0C9SB63"/>
<sequence length="429" mass="46738">MASGWDESGSYVIGNSSPGGGAEGDGSLLETLQGSAPGSLQNDGLLGDASGHNSDAEHGFSRPEMFSKPLVGSVQLYDRHVFLCYKNPESWPPQVEAAEFDRLPRLLAAALKARKNEIPRKTRLTICEGRDGTETSNGDVLIFPDMIRYKGLTHFDVDTFVEEVLVKDTEWLSGNPEILTGSHIFVCAHASRDRRCGVCGPALIRRFKEEIESRGLRSQVSVSPCSHIGGHKYAGNIIIYGPNADAKITGHWYGYVTPDDVPILLDQHIGKGEIVDRLWRGQMGLTGDEQEKAQQERLTPNGESFLERGDNEVGLENGEKVTGLSSEIIDPMSGIQNEVAGCCQGGSANCCQSFTPEENVQSDELDTKPSRASTEDSKERRHGSFACKGWGGVSKWFDTWEREDTYAALAVIGAVASVAVAYNFYRRSG</sequence>
<feature type="region of interest" description="Disordered" evidence="1">
    <location>
        <begin position="357"/>
        <end position="379"/>
    </location>
</feature>
<dbReference type="InterPro" id="IPR009737">
    <property type="entry name" value="Aim32/Apd1-like"/>
</dbReference>
<dbReference type="SUPFAM" id="SSF52833">
    <property type="entry name" value="Thioredoxin-like"/>
    <property type="match status" value="1"/>
</dbReference>
<organism evidence="3">
    <name type="scientific">Wollemia nobilis</name>
    <dbReference type="NCBI Taxonomy" id="56998"/>
    <lineage>
        <taxon>Eukaryota</taxon>
        <taxon>Viridiplantae</taxon>
        <taxon>Streptophyta</taxon>
        <taxon>Embryophyta</taxon>
        <taxon>Tracheophyta</taxon>
        <taxon>Spermatophyta</taxon>
        <taxon>Pinopsida</taxon>
        <taxon>Pinidae</taxon>
        <taxon>Conifers II</taxon>
        <taxon>Araucariales</taxon>
        <taxon>Araucariaceae</taxon>
        <taxon>Wollemia</taxon>
    </lineage>
</organism>
<dbReference type="EMBL" id="GCHU01000495">
    <property type="protein sequence ID" value="JAG89563.1"/>
    <property type="molecule type" value="Transcribed_RNA"/>
</dbReference>
<dbReference type="Gene3D" id="3.40.30.10">
    <property type="entry name" value="Glutaredoxin"/>
    <property type="match status" value="1"/>
</dbReference>
<keyword evidence="2" id="KW-1133">Transmembrane helix</keyword>
<evidence type="ECO:0000313" key="3">
    <source>
        <dbReference type="EMBL" id="JAG89563.1"/>
    </source>
</evidence>
<evidence type="ECO:0000256" key="2">
    <source>
        <dbReference type="SAM" id="Phobius"/>
    </source>
</evidence>
<feature type="compositionally biased region" description="Basic and acidic residues" evidence="1">
    <location>
        <begin position="365"/>
        <end position="379"/>
    </location>
</feature>
<reference evidence="3" key="1">
    <citation type="submission" date="2015-02" db="EMBL/GenBank/DDBJ databases">
        <title>A transcriptome of Wollemia nobilis - a relic of Gondwana.</title>
        <authorList>
            <person name="Chia J.Y."/>
            <person name="Leong Y.S."/>
            <person name="Abdul Karim S."/>
            <person name="Wan Azmi N."/>
            <person name="Hercus R."/>
            <person name="Croft L."/>
        </authorList>
    </citation>
    <scope>NUCLEOTIDE SEQUENCE</scope>
    <source>
        <strain evidence="3">MaeBrown</strain>
        <tissue evidence="3">Leaf</tissue>
    </source>
</reference>
<proteinExistence type="predicted"/>
<dbReference type="PANTHER" id="PTHR31902">
    <property type="entry name" value="ACTIN PATCHES DISTAL PROTEIN 1"/>
    <property type="match status" value="1"/>
</dbReference>
<dbReference type="Pfam" id="PF06999">
    <property type="entry name" value="Suc_Fer-like"/>
    <property type="match status" value="1"/>
</dbReference>
<accession>A0A0C9SB63</accession>